<feature type="domain" description="VOC" evidence="3">
    <location>
        <begin position="17"/>
        <end position="144"/>
    </location>
</feature>
<dbReference type="PANTHER" id="PTHR43048:SF3">
    <property type="entry name" value="METHYLMALONYL-COA EPIMERASE, MITOCHONDRIAL"/>
    <property type="match status" value="1"/>
</dbReference>
<keyword evidence="5" id="KW-1185">Reference proteome</keyword>
<comment type="caution">
    <text evidence="4">The sequence shown here is derived from an EMBL/GenBank/DDBJ whole genome shotgun (WGS) entry which is preliminary data.</text>
</comment>
<dbReference type="Proteomes" id="UP000603865">
    <property type="component" value="Unassembled WGS sequence"/>
</dbReference>
<dbReference type="AlphaFoldDB" id="A0A918CKA5"/>
<organism evidence="4 5">
    <name type="scientific">Deinococcus ruber</name>
    <dbReference type="NCBI Taxonomy" id="1848197"/>
    <lineage>
        <taxon>Bacteria</taxon>
        <taxon>Thermotogati</taxon>
        <taxon>Deinococcota</taxon>
        <taxon>Deinococci</taxon>
        <taxon>Deinococcales</taxon>
        <taxon>Deinococcaceae</taxon>
        <taxon>Deinococcus</taxon>
    </lineage>
</organism>
<dbReference type="Pfam" id="PF13669">
    <property type="entry name" value="Glyoxalase_4"/>
    <property type="match status" value="1"/>
</dbReference>
<dbReference type="SUPFAM" id="SSF54593">
    <property type="entry name" value="Glyoxalase/Bleomycin resistance protein/Dihydroxybiphenyl dioxygenase"/>
    <property type="match status" value="1"/>
</dbReference>
<gene>
    <name evidence="4" type="ORF">GCM10008957_44820</name>
</gene>
<dbReference type="PANTHER" id="PTHR43048">
    <property type="entry name" value="METHYLMALONYL-COA EPIMERASE"/>
    <property type="match status" value="1"/>
</dbReference>
<evidence type="ECO:0000256" key="1">
    <source>
        <dbReference type="ARBA" id="ARBA00009308"/>
    </source>
</evidence>
<dbReference type="Gene3D" id="3.10.180.10">
    <property type="entry name" value="2,3-Dihydroxybiphenyl 1,2-Dioxygenase, domain 1"/>
    <property type="match status" value="1"/>
</dbReference>
<evidence type="ECO:0000259" key="3">
    <source>
        <dbReference type="PROSITE" id="PS51819"/>
    </source>
</evidence>
<reference evidence="4" key="1">
    <citation type="journal article" date="2014" name="Int. J. Syst. Evol. Microbiol.">
        <title>Complete genome sequence of Corynebacterium casei LMG S-19264T (=DSM 44701T), isolated from a smear-ripened cheese.</title>
        <authorList>
            <consortium name="US DOE Joint Genome Institute (JGI-PGF)"/>
            <person name="Walter F."/>
            <person name="Albersmeier A."/>
            <person name="Kalinowski J."/>
            <person name="Ruckert C."/>
        </authorList>
    </citation>
    <scope>NUCLEOTIDE SEQUENCE</scope>
    <source>
        <strain evidence="4">JCM 31311</strain>
    </source>
</reference>
<dbReference type="InterPro" id="IPR017515">
    <property type="entry name" value="MeMalonyl-CoA_epimerase"/>
</dbReference>
<evidence type="ECO:0000313" key="4">
    <source>
        <dbReference type="EMBL" id="GGR28656.1"/>
    </source>
</evidence>
<name>A0A918CKA5_9DEIO</name>
<dbReference type="GO" id="GO:0046491">
    <property type="term" value="P:L-methylmalonyl-CoA metabolic process"/>
    <property type="evidence" value="ECO:0007669"/>
    <property type="project" value="TreeGrafter"/>
</dbReference>
<keyword evidence="2" id="KW-0479">Metal-binding</keyword>
<evidence type="ECO:0000313" key="5">
    <source>
        <dbReference type="Proteomes" id="UP000603865"/>
    </source>
</evidence>
<dbReference type="CDD" id="cd07249">
    <property type="entry name" value="MMCE"/>
    <property type="match status" value="1"/>
</dbReference>
<dbReference type="GO" id="GO:0046872">
    <property type="term" value="F:metal ion binding"/>
    <property type="evidence" value="ECO:0007669"/>
    <property type="project" value="UniProtKB-KW"/>
</dbReference>
<dbReference type="InterPro" id="IPR029068">
    <property type="entry name" value="Glyas_Bleomycin-R_OHBP_Dase"/>
</dbReference>
<dbReference type="PROSITE" id="PS51819">
    <property type="entry name" value="VOC"/>
    <property type="match status" value="1"/>
</dbReference>
<protein>
    <submittedName>
        <fullName evidence="4">Methylmalonyl-CoA epimerase</fullName>
    </submittedName>
</protein>
<reference evidence="4" key="2">
    <citation type="submission" date="2020-09" db="EMBL/GenBank/DDBJ databases">
        <authorList>
            <person name="Sun Q."/>
            <person name="Ohkuma M."/>
        </authorList>
    </citation>
    <scope>NUCLEOTIDE SEQUENCE</scope>
    <source>
        <strain evidence="4">JCM 31311</strain>
    </source>
</reference>
<sequence>MSDAAPVQVPGAWGLQFVDHIAILTPDLEAGSAPYTALGLTPDGPDETVQAQGVRVRAFRLGDTLIELLEPEAGSGLAASLAKRGAGLHHVAFRVASLEAEISRLSALGAVFLNTQPQPGRAGSRVAFLHPKWGAGTLIELVEHP</sequence>
<dbReference type="InterPro" id="IPR051785">
    <property type="entry name" value="MMCE/EMCE_epimerase"/>
</dbReference>
<dbReference type="InterPro" id="IPR037523">
    <property type="entry name" value="VOC_core"/>
</dbReference>
<evidence type="ECO:0000256" key="2">
    <source>
        <dbReference type="ARBA" id="ARBA00022723"/>
    </source>
</evidence>
<dbReference type="GO" id="GO:0004493">
    <property type="term" value="F:methylmalonyl-CoA epimerase activity"/>
    <property type="evidence" value="ECO:0007669"/>
    <property type="project" value="TreeGrafter"/>
</dbReference>
<comment type="similarity">
    <text evidence="1">Belongs to the methylmalonyl-CoA epimerase family.</text>
</comment>
<proteinExistence type="inferred from homology"/>
<dbReference type="RefSeq" id="WP_189092743.1">
    <property type="nucleotide sequence ID" value="NZ_BMQL01000044.1"/>
</dbReference>
<accession>A0A918CKA5</accession>
<dbReference type="EMBL" id="BMQL01000044">
    <property type="protein sequence ID" value="GGR28656.1"/>
    <property type="molecule type" value="Genomic_DNA"/>
</dbReference>